<comment type="caution">
    <text evidence="2">The sequence shown here is derived from an EMBL/GenBank/DDBJ whole genome shotgun (WGS) entry which is preliminary data.</text>
</comment>
<evidence type="ECO:0000313" key="2">
    <source>
        <dbReference type="EMBL" id="OWZ11119.1"/>
    </source>
</evidence>
<accession>A0A225W1L9</accession>
<organism evidence="2 3">
    <name type="scientific">Phytophthora megakarya</name>
    <dbReference type="NCBI Taxonomy" id="4795"/>
    <lineage>
        <taxon>Eukaryota</taxon>
        <taxon>Sar</taxon>
        <taxon>Stramenopiles</taxon>
        <taxon>Oomycota</taxon>
        <taxon>Peronosporomycetes</taxon>
        <taxon>Peronosporales</taxon>
        <taxon>Peronosporaceae</taxon>
        <taxon>Phytophthora</taxon>
    </lineage>
</organism>
<feature type="region of interest" description="Disordered" evidence="1">
    <location>
        <begin position="1"/>
        <end position="31"/>
    </location>
</feature>
<evidence type="ECO:0000256" key="1">
    <source>
        <dbReference type="SAM" id="MobiDB-lite"/>
    </source>
</evidence>
<keyword evidence="3" id="KW-1185">Reference proteome</keyword>
<dbReference type="Proteomes" id="UP000198211">
    <property type="component" value="Unassembled WGS sequence"/>
</dbReference>
<sequence>MTSEEKKQSIMATLAEDRHGSHSQSPWPSKPVELLLIDGGTRINDSTFDGVDQDLRRKYDGIVTDGTQVRVFFDTDLKALPNPPRER</sequence>
<proteinExistence type="predicted"/>
<name>A0A225W1L9_9STRA</name>
<gene>
    <name evidence="2" type="ORF">PHMEG_00015910</name>
</gene>
<protein>
    <submittedName>
        <fullName evidence="2">Uncharacterized protein</fullName>
    </submittedName>
</protein>
<evidence type="ECO:0000313" key="3">
    <source>
        <dbReference type="Proteomes" id="UP000198211"/>
    </source>
</evidence>
<dbReference type="EMBL" id="NBNE01002222">
    <property type="protein sequence ID" value="OWZ11119.1"/>
    <property type="molecule type" value="Genomic_DNA"/>
</dbReference>
<dbReference type="AlphaFoldDB" id="A0A225W1L9"/>
<reference evidence="3" key="1">
    <citation type="submission" date="2017-03" db="EMBL/GenBank/DDBJ databases">
        <title>Phytopthora megakarya and P. palmivora, two closely related causual agents of cacao black pod achieved similar genome size and gene model numbers by different mechanisms.</title>
        <authorList>
            <person name="Ali S."/>
            <person name="Shao J."/>
            <person name="Larry D.J."/>
            <person name="Kronmiller B."/>
            <person name="Shen D."/>
            <person name="Strem M.D."/>
            <person name="Melnick R.L."/>
            <person name="Guiltinan M.J."/>
            <person name="Tyler B.M."/>
            <person name="Meinhardt L.W."/>
            <person name="Bailey B.A."/>
        </authorList>
    </citation>
    <scope>NUCLEOTIDE SEQUENCE [LARGE SCALE GENOMIC DNA]</scope>
    <source>
        <strain evidence="3">zdho120</strain>
    </source>
</reference>